<dbReference type="GO" id="GO:0008276">
    <property type="term" value="F:protein methyltransferase activity"/>
    <property type="evidence" value="ECO:0007669"/>
    <property type="project" value="UniProtKB-ARBA"/>
</dbReference>
<dbReference type="PROSITE" id="PS50280">
    <property type="entry name" value="SET"/>
    <property type="match status" value="1"/>
</dbReference>
<gene>
    <name evidence="2" type="ORF">LSINAPIS_LOCUS7260</name>
</gene>
<reference evidence="2 3" key="1">
    <citation type="submission" date="2017-07" db="EMBL/GenBank/DDBJ databases">
        <authorList>
            <person name="Talla V."/>
            <person name="Backstrom N."/>
        </authorList>
    </citation>
    <scope>NUCLEOTIDE SEQUENCE [LARGE SCALE GENOMIC DNA]</scope>
</reference>
<dbReference type="GO" id="GO:0008170">
    <property type="term" value="F:N-methyltransferase activity"/>
    <property type="evidence" value="ECO:0007669"/>
    <property type="project" value="UniProtKB-ARBA"/>
</dbReference>
<feature type="domain" description="SET" evidence="1">
    <location>
        <begin position="26"/>
        <end position="140"/>
    </location>
</feature>
<dbReference type="InterPro" id="IPR046341">
    <property type="entry name" value="SET_dom_sf"/>
</dbReference>
<proteinExistence type="predicted"/>
<dbReference type="SUPFAM" id="SSF82199">
    <property type="entry name" value="SET domain"/>
    <property type="match status" value="1"/>
</dbReference>
<keyword evidence="3" id="KW-1185">Reference proteome</keyword>
<dbReference type="Gene3D" id="2.170.270.10">
    <property type="entry name" value="SET domain"/>
    <property type="match status" value="1"/>
</dbReference>
<dbReference type="Pfam" id="PF21549">
    <property type="entry name" value="PRDM2_PR"/>
    <property type="match status" value="1"/>
</dbReference>
<sequence>MFFVLRVEIMCMNTVLYMARPCRNKPPPYSTEGSPDCTKSAGLGVFATRTLPRNVRFGPYKGVRSTDAVSNYCWQIYDKDHKPSHMVDAADGNNSNWMRFINCSRHWSEQNLVAFQYRGELYYCTIRTIPRNTELMVYYGSEFAHRLHVDIGRYNSPVDEFGN</sequence>
<dbReference type="GO" id="GO:0008757">
    <property type="term" value="F:S-adenosylmethionine-dependent methyltransferase activity"/>
    <property type="evidence" value="ECO:0007669"/>
    <property type="project" value="UniProtKB-ARBA"/>
</dbReference>
<evidence type="ECO:0000259" key="1">
    <source>
        <dbReference type="PROSITE" id="PS50280"/>
    </source>
</evidence>
<protein>
    <recommendedName>
        <fullName evidence="1">SET domain-containing protein</fullName>
    </recommendedName>
</protein>
<evidence type="ECO:0000313" key="3">
    <source>
        <dbReference type="Proteomes" id="UP000324832"/>
    </source>
</evidence>
<evidence type="ECO:0000313" key="2">
    <source>
        <dbReference type="EMBL" id="VVC95574.1"/>
    </source>
</evidence>
<dbReference type="Proteomes" id="UP000324832">
    <property type="component" value="Unassembled WGS sequence"/>
</dbReference>
<dbReference type="InterPro" id="IPR001214">
    <property type="entry name" value="SET_dom"/>
</dbReference>
<name>A0A5E4QDG5_9NEOP</name>
<dbReference type="SMART" id="SM00317">
    <property type="entry name" value="SET"/>
    <property type="match status" value="1"/>
</dbReference>
<organism evidence="2 3">
    <name type="scientific">Leptidea sinapis</name>
    <dbReference type="NCBI Taxonomy" id="189913"/>
    <lineage>
        <taxon>Eukaryota</taxon>
        <taxon>Metazoa</taxon>
        <taxon>Ecdysozoa</taxon>
        <taxon>Arthropoda</taxon>
        <taxon>Hexapoda</taxon>
        <taxon>Insecta</taxon>
        <taxon>Pterygota</taxon>
        <taxon>Neoptera</taxon>
        <taxon>Endopterygota</taxon>
        <taxon>Lepidoptera</taxon>
        <taxon>Glossata</taxon>
        <taxon>Ditrysia</taxon>
        <taxon>Papilionoidea</taxon>
        <taxon>Pieridae</taxon>
        <taxon>Dismorphiinae</taxon>
        <taxon>Leptidea</taxon>
    </lineage>
</organism>
<dbReference type="AlphaFoldDB" id="A0A5E4QDG5"/>
<dbReference type="EMBL" id="FZQP02002338">
    <property type="protein sequence ID" value="VVC95574.1"/>
    <property type="molecule type" value="Genomic_DNA"/>
</dbReference>
<accession>A0A5E4QDG5</accession>